<protein>
    <submittedName>
        <fullName evidence="3">FAD-binding oxidoreductase</fullName>
    </submittedName>
</protein>
<dbReference type="AlphaFoldDB" id="A0A926VMA6"/>
<dbReference type="InterPro" id="IPR036188">
    <property type="entry name" value="FAD/NAD-bd_sf"/>
</dbReference>
<dbReference type="GO" id="GO:0005737">
    <property type="term" value="C:cytoplasm"/>
    <property type="evidence" value="ECO:0007669"/>
    <property type="project" value="TreeGrafter"/>
</dbReference>
<dbReference type="RefSeq" id="WP_190472761.1">
    <property type="nucleotide sequence ID" value="NZ_JACJPW010000106.1"/>
</dbReference>
<dbReference type="PANTHER" id="PTHR13847:SF287">
    <property type="entry name" value="FAD-DEPENDENT OXIDOREDUCTASE DOMAIN-CONTAINING PROTEIN 1"/>
    <property type="match status" value="1"/>
</dbReference>
<name>A0A926VMA6_9CYAN</name>
<comment type="caution">
    <text evidence="3">The sequence shown here is derived from an EMBL/GenBank/DDBJ whole genome shotgun (WGS) entry which is preliminary data.</text>
</comment>
<dbReference type="EMBL" id="JACJPW010000106">
    <property type="protein sequence ID" value="MBD2185084.1"/>
    <property type="molecule type" value="Genomic_DNA"/>
</dbReference>
<reference evidence="3" key="1">
    <citation type="journal article" date="2015" name="ISME J.">
        <title>Draft Genome Sequence of Streptomyces incarnatus NRRL8089, which Produces the Nucleoside Antibiotic Sinefungin.</title>
        <authorList>
            <person name="Oshima K."/>
            <person name="Hattori M."/>
            <person name="Shimizu H."/>
            <person name="Fukuda K."/>
            <person name="Nemoto M."/>
            <person name="Inagaki K."/>
            <person name="Tamura T."/>
        </authorList>
    </citation>
    <scope>NUCLEOTIDE SEQUENCE</scope>
    <source>
        <strain evidence="3">FACHB-1375</strain>
    </source>
</reference>
<evidence type="ECO:0000259" key="2">
    <source>
        <dbReference type="Pfam" id="PF01266"/>
    </source>
</evidence>
<dbReference type="Proteomes" id="UP000641646">
    <property type="component" value="Unassembled WGS sequence"/>
</dbReference>
<dbReference type="GO" id="GO:0016491">
    <property type="term" value="F:oxidoreductase activity"/>
    <property type="evidence" value="ECO:0007669"/>
    <property type="project" value="UniProtKB-KW"/>
</dbReference>
<sequence>MKTYDWIVIGGGITGAALSYELAKKGFSVLLLEQNAAPNNATRYSYGGLAYWSGTTELTRQLCAEGINRNRILSQELDIDTQFRELDLILTIDAEDNPEKVAAAYSQCVIPPKLISVEEACAIEPLLNPDSLSGALTVKHGHINSELTAQGYCQATIRRGGEIQIAKVWGFVREGDRILGVQTNIETYHSLNIVVCAGGISRQLLKDAGISVRLYFSHAELIETPPVDLQLNTLVMPAQLKRFQLEAQTSAAEFDNLWNEGQKPIPSPNATILDAGAIQFQDGSIIMGQISRALTDPYATIDPEASETAIRAEVGKVLPALGKLPGTWHHCLVAFSHNRLPAIGKLPSIEGLHIFSGFSNPLVFVPPLAQRFAAWADGDNDPIIEQIAIAP</sequence>
<dbReference type="Gene3D" id="3.30.9.10">
    <property type="entry name" value="D-Amino Acid Oxidase, subunit A, domain 2"/>
    <property type="match status" value="1"/>
</dbReference>
<dbReference type="InterPro" id="IPR006076">
    <property type="entry name" value="FAD-dep_OxRdtase"/>
</dbReference>
<dbReference type="Gene3D" id="3.50.50.60">
    <property type="entry name" value="FAD/NAD(P)-binding domain"/>
    <property type="match status" value="1"/>
</dbReference>
<gene>
    <name evidence="3" type="ORF">H6G03_29110</name>
</gene>
<organism evidence="3 4">
    <name type="scientific">Aerosakkonema funiforme FACHB-1375</name>
    <dbReference type="NCBI Taxonomy" id="2949571"/>
    <lineage>
        <taxon>Bacteria</taxon>
        <taxon>Bacillati</taxon>
        <taxon>Cyanobacteriota</taxon>
        <taxon>Cyanophyceae</taxon>
        <taxon>Oscillatoriophycideae</taxon>
        <taxon>Aerosakkonematales</taxon>
        <taxon>Aerosakkonemataceae</taxon>
        <taxon>Aerosakkonema</taxon>
    </lineage>
</organism>
<dbReference type="PANTHER" id="PTHR13847">
    <property type="entry name" value="SARCOSINE DEHYDROGENASE-RELATED"/>
    <property type="match status" value="1"/>
</dbReference>
<evidence type="ECO:0000313" key="4">
    <source>
        <dbReference type="Proteomes" id="UP000641646"/>
    </source>
</evidence>
<accession>A0A926VMA6</accession>
<dbReference type="Pfam" id="PF01266">
    <property type="entry name" value="DAO"/>
    <property type="match status" value="1"/>
</dbReference>
<evidence type="ECO:0000313" key="3">
    <source>
        <dbReference type="EMBL" id="MBD2185084.1"/>
    </source>
</evidence>
<keyword evidence="1" id="KW-0560">Oxidoreductase</keyword>
<dbReference type="SUPFAM" id="SSF51905">
    <property type="entry name" value="FAD/NAD(P)-binding domain"/>
    <property type="match status" value="1"/>
</dbReference>
<keyword evidence="4" id="KW-1185">Reference proteome</keyword>
<reference evidence="3" key="2">
    <citation type="submission" date="2020-08" db="EMBL/GenBank/DDBJ databases">
        <authorList>
            <person name="Chen M."/>
            <person name="Teng W."/>
            <person name="Zhao L."/>
            <person name="Hu C."/>
            <person name="Zhou Y."/>
            <person name="Han B."/>
            <person name="Song L."/>
            <person name="Shu W."/>
        </authorList>
    </citation>
    <scope>NUCLEOTIDE SEQUENCE</scope>
    <source>
        <strain evidence="3">FACHB-1375</strain>
    </source>
</reference>
<proteinExistence type="predicted"/>
<evidence type="ECO:0000256" key="1">
    <source>
        <dbReference type="ARBA" id="ARBA00023002"/>
    </source>
</evidence>
<feature type="domain" description="FAD dependent oxidoreductase" evidence="2">
    <location>
        <begin position="5"/>
        <end position="375"/>
    </location>
</feature>